<evidence type="ECO:0000256" key="4">
    <source>
        <dbReference type="ARBA" id="ARBA00022723"/>
    </source>
</evidence>
<keyword evidence="3" id="KW-0678">Repressor</keyword>
<evidence type="ECO:0000256" key="11">
    <source>
        <dbReference type="ARBA" id="ARBA00023242"/>
    </source>
</evidence>
<accession>A0AAN9BDN4</accession>
<evidence type="ECO:0000313" key="15">
    <source>
        <dbReference type="EMBL" id="KAK7104186.1"/>
    </source>
</evidence>
<feature type="domain" description="JmjC" evidence="14">
    <location>
        <begin position="340"/>
        <end position="482"/>
    </location>
</feature>
<evidence type="ECO:0000256" key="8">
    <source>
        <dbReference type="ARBA" id="ARBA00023004"/>
    </source>
</evidence>
<protein>
    <recommendedName>
        <fullName evidence="12">Bifunctional lysine-specific demethylase and histidyl-hydroxylase</fullName>
        <ecNumber evidence="12">1.14.11.-</ecNumber>
    </recommendedName>
</protein>
<keyword evidence="5" id="KW-0156">Chromatin regulator</keyword>
<dbReference type="EC" id="1.14.11.-" evidence="12"/>
<dbReference type="Gene3D" id="1.10.10.1500">
    <property type="entry name" value="JmjC domain-containing ribosomal oxygenase (ROX), dimer domain"/>
    <property type="match status" value="1"/>
</dbReference>
<dbReference type="PANTHER" id="PTHR13096:SF8">
    <property type="entry name" value="RIBOSOMAL OXYGENASE 1"/>
    <property type="match status" value="1"/>
</dbReference>
<reference evidence="15 16" key="1">
    <citation type="submission" date="2024-02" db="EMBL/GenBank/DDBJ databases">
        <title>Chromosome-scale genome assembly of the rough periwinkle Littorina saxatilis.</title>
        <authorList>
            <person name="De Jode A."/>
            <person name="Faria R."/>
            <person name="Formenti G."/>
            <person name="Sims Y."/>
            <person name="Smith T.P."/>
            <person name="Tracey A."/>
            <person name="Wood J.M.D."/>
            <person name="Zagrodzka Z.B."/>
            <person name="Johannesson K."/>
            <person name="Butlin R.K."/>
            <person name="Leder E.H."/>
        </authorList>
    </citation>
    <scope>NUCLEOTIDE SEQUENCE [LARGE SCALE GENOMIC DNA]</scope>
    <source>
        <strain evidence="15">Snail1</strain>
        <tissue evidence="15">Muscle</tissue>
    </source>
</reference>
<keyword evidence="10 12" id="KW-0804">Transcription</keyword>
<feature type="compositionally biased region" description="Basic and acidic residues" evidence="13">
    <location>
        <begin position="14"/>
        <end position="23"/>
    </location>
</feature>
<dbReference type="GO" id="GO:0032453">
    <property type="term" value="F:histone H3K4 demethylase activity"/>
    <property type="evidence" value="ECO:0007669"/>
    <property type="project" value="TreeGrafter"/>
</dbReference>
<comment type="similarity">
    <text evidence="2">Belongs to the ROX family. NO66 subfamily.</text>
</comment>
<dbReference type="AlphaFoldDB" id="A0AAN9BDN4"/>
<evidence type="ECO:0000256" key="7">
    <source>
        <dbReference type="ARBA" id="ARBA00023002"/>
    </source>
</evidence>
<evidence type="ECO:0000256" key="1">
    <source>
        <dbReference type="ARBA" id="ARBA00004123"/>
    </source>
</evidence>
<keyword evidence="4 12" id="KW-0479">Metal-binding</keyword>
<feature type="region of interest" description="Disordered" evidence="13">
    <location>
        <begin position="1"/>
        <end position="230"/>
    </location>
</feature>
<dbReference type="CDD" id="cd02208">
    <property type="entry name" value="cupin_RmlC-like"/>
    <property type="match status" value="1"/>
</dbReference>
<comment type="caution">
    <text evidence="15">The sequence shown here is derived from an EMBL/GenBank/DDBJ whole genome shotgun (WGS) entry which is preliminary data.</text>
</comment>
<evidence type="ECO:0000313" key="16">
    <source>
        <dbReference type="Proteomes" id="UP001374579"/>
    </source>
</evidence>
<evidence type="ECO:0000256" key="2">
    <source>
        <dbReference type="ARBA" id="ARBA00010309"/>
    </source>
</evidence>
<dbReference type="InterPro" id="IPR003347">
    <property type="entry name" value="JmjC_dom"/>
</dbReference>
<dbReference type="FunFam" id="1.10.10.1500:FF:000001">
    <property type="entry name" value="ribosomal oxygenase 1 isoform X1"/>
    <property type="match status" value="1"/>
</dbReference>
<dbReference type="Pfam" id="PF21233">
    <property type="entry name" value="WHD_RIOX1"/>
    <property type="match status" value="1"/>
</dbReference>
<dbReference type="EMBL" id="JBAMIC010000008">
    <property type="protein sequence ID" value="KAK7104186.1"/>
    <property type="molecule type" value="Genomic_DNA"/>
</dbReference>
<dbReference type="FunFam" id="3.90.930.40:FF:000001">
    <property type="entry name" value="ribosomal oxygenase 1 isoform X1"/>
    <property type="match status" value="1"/>
</dbReference>
<dbReference type="GO" id="GO:0051864">
    <property type="term" value="F:histone H3K36 demethylase activity"/>
    <property type="evidence" value="ECO:0007669"/>
    <property type="project" value="TreeGrafter"/>
</dbReference>
<proteinExistence type="inferred from homology"/>
<keyword evidence="9 12" id="KW-0805">Transcription regulation</keyword>
<name>A0AAN9BDN4_9CAEN</name>
<dbReference type="Gene3D" id="3.90.930.40">
    <property type="match status" value="1"/>
</dbReference>
<evidence type="ECO:0000256" key="10">
    <source>
        <dbReference type="ARBA" id="ARBA00023163"/>
    </source>
</evidence>
<dbReference type="Gene3D" id="2.60.120.650">
    <property type="entry name" value="Cupin"/>
    <property type="match status" value="1"/>
</dbReference>
<feature type="compositionally biased region" description="Polar residues" evidence="13">
    <location>
        <begin position="79"/>
        <end position="93"/>
    </location>
</feature>
<evidence type="ECO:0000256" key="3">
    <source>
        <dbReference type="ARBA" id="ARBA00022491"/>
    </source>
</evidence>
<dbReference type="FunFam" id="2.60.120.650:FF:000013">
    <property type="entry name" value="Ribosomal oxygenase 1"/>
    <property type="match status" value="1"/>
</dbReference>
<keyword evidence="7 12" id="KW-0560">Oxidoreductase</keyword>
<keyword evidence="6 12" id="KW-0223">Dioxygenase</keyword>
<sequence length="699" mass="78119">MKKSSAFSVFAGKGNERKAKKMDTPTGPKEAGGSLKRAGSTPTMGRGKKLLNSIRASVRGSGQKGRPPNLKNKEESPHIASNTARQVSLTSLKSVGDEAKAGSKAKQGNKPAVDHTSKPTSQSNLKSVIPVRAEATSSQPAVGSKIRKQPASFSTFKLPASAQNDATETNGKGTKRQLELQGSTVAAPKSKKKRVSSETGSVSGEDIGHSRRTRRKLTDSGDGETETNEKLSKQVPYMHDSSAEAARMFDVLIHPVTTDRFFRELWEQKPLLVRRHLPDYNKGWFSTAEFDRILRQENIQFGVNIDITSYVDDKRETHNPAGRAYAPLVWDFYQKGCSVRFLNPQSYCRSMWKILSVIQEFFNCSVGANVYLTPPGTQGFAPHYDDIEAFVIQLEGKKHWKLYNPRSDEETLPRFSSKNFSQNDIGGTILDVVLEAGDLLYFPRGTIHQASADENEHSLHVTFSCYQRNTWGDILEKLVPQALAMAIEENIEFRRGLPHDFLSYMGIVHQDKESTEREQFQSKVESLVKSLVDHLPLDAACDQMGKQAIHDALPPVLTEHEKSCTIHGGGERWDAEEKVVRGVVELEPDTHVRIIRKGVLRMLTEEDEVRIYHTLENSRVYHGSDPQYIEISSEMAPAVEYLIDVYPEYVPIDGLPLDTLQEKLDVASTLYDKGLLMTEKSLQTMYDEGTDSEEENKQS</sequence>
<evidence type="ECO:0000256" key="9">
    <source>
        <dbReference type="ARBA" id="ARBA00023015"/>
    </source>
</evidence>
<dbReference type="InterPro" id="IPR039994">
    <property type="entry name" value="NO66-like"/>
</dbReference>
<comment type="subcellular location">
    <subcellularLocation>
        <location evidence="1 12">Nucleus</location>
    </subcellularLocation>
</comment>
<dbReference type="SUPFAM" id="SSF51197">
    <property type="entry name" value="Clavaminate synthase-like"/>
    <property type="match status" value="1"/>
</dbReference>
<evidence type="ECO:0000256" key="12">
    <source>
        <dbReference type="RuleBase" id="RU366061"/>
    </source>
</evidence>
<dbReference type="Proteomes" id="UP001374579">
    <property type="component" value="Unassembled WGS sequence"/>
</dbReference>
<feature type="compositionally biased region" description="Polar residues" evidence="13">
    <location>
        <begin position="151"/>
        <end position="172"/>
    </location>
</feature>
<dbReference type="GO" id="GO:0005506">
    <property type="term" value="F:iron ion binding"/>
    <property type="evidence" value="ECO:0007669"/>
    <property type="project" value="UniProtKB-UniRule"/>
</dbReference>
<evidence type="ECO:0000256" key="5">
    <source>
        <dbReference type="ARBA" id="ARBA00022853"/>
    </source>
</evidence>
<keyword evidence="11 12" id="KW-0539">Nucleus</keyword>
<keyword evidence="8 12" id="KW-0408">Iron</keyword>
<dbReference type="GO" id="GO:0005730">
    <property type="term" value="C:nucleolus"/>
    <property type="evidence" value="ECO:0007669"/>
    <property type="project" value="TreeGrafter"/>
</dbReference>
<dbReference type="InterPro" id="IPR049043">
    <property type="entry name" value="WHD_RIOX1"/>
</dbReference>
<dbReference type="Pfam" id="PF08007">
    <property type="entry name" value="JmjC_2"/>
    <property type="match status" value="1"/>
</dbReference>
<dbReference type="PROSITE" id="PS51184">
    <property type="entry name" value="JMJC"/>
    <property type="match status" value="1"/>
</dbReference>
<dbReference type="PANTHER" id="PTHR13096">
    <property type="entry name" value="MINA53 MYC INDUCED NUCLEAR ANTIGEN"/>
    <property type="match status" value="1"/>
</dbReference>
<evidence type="ECO:0000256" key="6">
    <source>
        <dbReference type="ARBA" id="ARBA00022964"/>
    </source>
</evidence>
<comment type="cofactor">
    <cofactor evidence="12">
        <name>Fe(2+)</name>
        <dbReference type="ChEBI" id="CHEBI:29033"/>
    </cofactor>
    <text evidence="12">Binds 1 Fe(2+) ion per subunit.</text>
</comment>
<keyword evidence="16" id="KW-1185">Reference proteome</keyword>
<gene>
    <name evidence="15" type="ORF">V1264_018946</name>
</gene>
<evidence type="ECO:0000259" key="14">
    <source>
        <dbReference type="PROSITE" id="PS51184"/>
    </source>
</evidence>
<evidence type="ECO:0000256" key="13">
    <source>
        <dbReference type="SAM" id="MobiDB-lite"/>
    </source>
</evidence>
<organism evidence="15 16">
    <name type="scientific">Littorina saxatilis</name>
    <dbReference type="NCBI Taxonomy" id="31220"/>
    <lineage>
        <taxon>Eukaryota</taxon>
        <taxon>Metazoa</taxon>
        <taxon>Spiralia</taxon>
        <taxon>Lophotrochozoa</taxon>
        <taxon>Mollusca</taxon>
        <taxon>Gastropoda</taxon>
        <taxon>Caenogastropoda</taxon>
        <taxon>Littorinimorpha</taxon>
        <taxon>Littorinoidea</taxon>
        <taxon>Littorinidae</taxon>
        <taxon>Littorina</taxon>
    </lineage>
</organism>
<comment type="function">
    <text evidence="12">Oxygenase that can act as both a histone lysine demethylase and a ribosomal histidine hydroxylase.</text>
</comment>